<sequence length="193" mass="21384">MFEQLRASFRAMLDAARSPDDRRAVLADMKDSVVRARMGIDDLKQGVALAQRRLDEGRAELETIRRRRTLAANVGDTETVSVADRFEALQAERVGVLERKLETQQAELALVEREVAEMTTDLRRAMDGVPLRAPGEPSARATEAAAAAEVDDLLDPHAGLRDEIDALGRQQTRVSREADADARLAELKRRLGK</sequence>
<evidence type="ECO:0000256" key="2">
    <source>
        <dbReference type="SAM" id="MobiDB-lite"/>
    </source>
</evidence>
<keyword evidence="1" id="KW-0175">Coiled coil</keyword>
<comment type="caution">
    <text evidence="3">The sequence shown here is derived from an EMBL/GenBank/DDBJ whole genome shotgun (WGS) entry which is preliminary data.</text>
</comment>
<organism evidence="3 4">
    <name type="scientific">Roseisolibacter agri</name>
    <dbReference type="NCBI Taxonomy" id="2014610"/>
    <lineage>
        <taxon>Bacteria</taxon>
        <taxon>Pseudomonadati</taxon>
        <taxon>Gemmatimonadota</taxon>
        <taxon>Gemmatimonadia</taxon>
        <taxon>Gemmatimonadales</taxon>
        <taxon>Gemmatimonadaceae</taxon>
        <taxon>Roseisolibacter</taxon>
    </lineage>
</organism>
<protein>
    <recommendedName>
        <fullName evidence="5">PspA/IM30 family protein</fullName>
    </recommendedName>
</protein>
<gene>
    <name evidence="3" type="ORF">rosag_25570</name>
</gene>
<dbReference type="RefSeq" id="WP_284350514.1">
    <property type="nucleotide sequence ID" value="NZ_BRXS01000004.1"/>
</dbReference>
<proteinExistence type="predicted"/>
<dbReference type="Proteomes" id="UP001161325">
    <property type="component" value="Unassembled WGS sequence"/>
</dbReference>
<reference evidence="3" key="1">
    <citation type="submission" date="2022-08" db="EMBL/GenBank/DDBJ databases">
        <title>Draft genome sequencing of Roseisolibacter agri AW1220.</title>
        <authorList>
            <person name="Tobiishi Y."/>
            <person name="Tonouchi A."/>
        </authorList>
    </citation>
    <scope>NUCLEOTIDE SEQUENCE</scope>
    <source>
        <strain evidence="3">AW1220</strain>
    </source>
</reference>
<accession>A0AA37Q3S4</accession>
<evidence type="ECO:0000313" key="3">
    <source>
        <dbReference type="EMBL" id="GLC26044.1"/>
    </source>
</evidence>
<name>A0AA37Q3S4_9BACT</name>
<evidence type="ECO:0000256" key="1">
    <source>
        <dbReference type="SAM" id="Coils"/>
    </source>
</evidence>
<feature type="coiled-coil region" evidence="1">
    <location>
        <begin position="94"/>
        <end position="121"/>
    </location>
</feature>
<dbReference type="AlphaFoldDB" id="A0AA37Q3S4"/>
<feature type="region of interest" description="Disordered" evidence="2">
    <location>
        <begin position="128"/>
        <end position="147"/>
    </location>
</feature>
<dbReference type="EMBL" id="BRXS01000004">
    <property type="protein sequence ID" value="GLC26044.1"/>
    <property type="molecule type" value="Genomic_DNA"/>
</dbReference>
<evidence type="ECO:0000313" key="4">
    <source>
        <dbReference type="Proteomes" id="UP001161325"/>
    </source>
</evidence>
<feature type="coiled-coil region" evidence="1">
    <location>
        <begin position="40"/>
        <end position="67"/>
    </location>
</feature>
<evidence type="ECO:0008006" key="5">
    <source>
        <dbReference type="Google" id="ProtNLM"/>
    </source>
</evidence>
<keyword evidence="4" id="KW-1185">Reference proteome</keyword>